<dbReference type="Pfam" id="PF03466">
    <property type="entry name" value="LysR_substrate"/>
    <property type="match status" value="1"/>
</dbReference>
<dbReference type="GO" id="GO:0043565">
    <property type="term" value="F:sequence-specific DNA binding"/>
    <property type="evidence" value="ECO:0007669"/>
    <property type="project" value="TreeGrafter"/>
</dbReference>
<keyword evidence="4" id="KW-1185">Reference proteome</keyword>
<dbReference type="RefSeq" id="WP_203412881.1">
    <property type="nucleotide sequence ID" value="NZ_CP060244.1"/>
</dbReference>
<comment type="similarity">
    <text evidence="1">Belongs to the LysR transcriptional regulatory family.</text>
</comment>
<sequence length="206" mass="23128">MFTEEGSLSGQLRVDMPTALATLLVVPHLPSFYTAHPNIEIELSGSDRRRNLLRDGLDCVLRVGALEDSDYIVRNMGNIAMTTCASPEYLARYGMPETLEDLHRHKAVNWINRAKRQVVPWMFQTEERVVELYLKSQLVLDNSEVYVAAGLAGIGILQGLNIFLQPHLESGALVEVLPHNPVPPRQLSLLYPHRNLSQKVRILPIG</sequence>
<reference evidence="3 4" key="1">
    <citation type="submission" date="2020-08" db="EMBL/GenBank/DDBJ databases">
        <title>Complete genome sequence of Entomobacter blattae G55GP.</title>
        <authorList>
            <person name="Poehlein A."/>
            <person name="Guzman J."/>
            <person name="Daniel R."/>
            <person name="Vilcinskas A."/>
        </authorList>
    </citation>
    <scope>NUCLEOTIDE SEQUENCE [LARGE SCALE GENOMIC DNA]</scope>
    <source>
        <strain evidence="3 4">G55GP</strain>
    </source>
</reference>
<dbReference type="SUPFAM" id="SSF53850">
    <property type="entry name" value="Periplasmic binding protein-like II"/>
    <property type="match status" value="1"/>
</dbReference>
<evidence type="ECO:0000313" key="4">
    <source>
        <dbReference type="Proteomes" id="UP000516349"/>
    </source>
</evidence>
<dbReference type="CDD" id="cd08472">
    <property type="entry name" value="PBP2_CrgA_like_3"/>
    <property type="match status" value="1"/>
</dbReference>
<proteinExistence type="inferred from homology"/>
<protein>
    <submittedName>
        <fullName evidence="3">HTH-type transcriptional regulator PgrR</fullName>
    </submittedName>
</protein>
<feature type="domain" description="LysR substrate-binding" evidence="2">
    <location>
        <begin position="6"/>
        <end position="201"/>
    </location>
</feature>
<dbReference type="GO" id="GO:0003700">
    <property type="term" value="F:DNA-binding transcription factor activity"/>
    <property type="evidence" value="ECO:0007669"/>
    <property type="project" value="TreeGrafter"/>
</dbReference>
<dbReference type="InterPro" id="IPR058163">
    <property type="entry name" value="LysR-type_TF_proteobact-type"/>
</dbReference>
<dbReference type="EMBL" id="CP060244">
    <property type="protein sequence ID" value="QNT78633.1"/>
    <property type="molecule type" value="Genomic_DNA"/>
</dbReference>
<dbReference type="Gene3D" id="3.40.190.290">
    <property type="match status" value="1"/>
</dbReference>
<dbReference type="AlphaFoldDB" id="A0A7H1NS73"/>
<evidence type="ECO:0000259" key="2">
    <source>
        <dbReference type="Pfam" id="PF03466"/>
    </source>
</evidence>
<dbReference type="Proteomes" id="UP000516349">
    <property type="component" value="Chromosome"/>
</dbReference>
<organism evidence="3 4">
    <name type="scientific">Entomobacter blattae</name>
    <dbReference type="NCBI Taxonomy" id="2762277"/>
    <lineage>
        <taxon>Bacteria</taxon>
        <taxon>Pseudomonadati</taxon>
        <taxon>Pseudomonadota</taxon>
        <taxon>Alphaproteobacteria</taxon>
        <taxon>Acetobacterales</taxon>
        <taxon>Acetobacteraceae</taxon>
        <taxon>Entomobacter</taxon>
    </lineage>
</organism>
<name>A0A7H1NS73_9PROT</name>
<dbReference type="KEGG" id="ebla:JGUZn3_14080"/>
<evidence type="ECO:0000313" key="3">
    <source>
        <dbReference type="EMBL" id="QNT78633.1"/>
    </source>
</evidence>
<evidence type="ECO:0000256" key="1">
    <source>
        <dbReference type="ARBA" id="ARBA00009437"/>
    </source>
</evidence>
<dbReference type="PANTHER" id="PTHR30537:SF72">
    <property type="entry name" value="LYSR FAMILY TRANSCRIPTIONAL REGULATOR"/>
    <property type="match status" value="1"/>
</dbReference>
<dbReference type="GO" id="GO:0006351">
    <property type="term" value="P:DNA-templated transcription"/>
    <property type="evidence" value="ECO:0007669"/>
    <property type="project" value="TreeGrafter"/>
</dbReference>
<gene>
    <name evidence="3" type="primary">pgrR_3</name>
    <name evidence="3" type="ORF">JGUZn3_14080</name>
</gene>
<accession>A0A7H1NS73</accession>
<dbReference type="InterPro" id="IPR005119">
    <property type="entry name" value="LysR_subst-bd"/>
</dbReference>
<dbReference type="PANTHER" id="PTHR30537">
    <property type="entry name" value="HTH-TYPE TRANSCRIPTIONAL REGULATOR"/>
    <property type="match status" value="1"/>
</dbReference>